<keyword evidence="4" id="KW-1185">Reference proteome</keyword>
<proteinExistence type="predicted"/>
<dbReference type="EMBL" id="CAMAPF010000945">
    <property type="protein sequence ID" value="CAH9126835.1"/>
    <property type="molecule type" value="Genomic_DNA"/>
</dbReference>
<dbReference type="AlphaFoldDB" id="A0AAV0GEN3"/>
<evidence type="ECO:0000313" key="3">
    <source>
        <dbReference type="EMBL" id="CAH9146182.1"/>
    </source>
</evidence>
<name>A0AAV0GEN3_9ASTE</name>
<feature type="region of interest" description="Disordered" evidence="1">
    <location>
        <begin position="99"/>
        <end position="128"/>
    </location>
</feature>
<evidence type="ECO:0000256" key="1">
    <source>
        <dbReference type="SAM" id="MobiDB-lite"/>
    </source>
</evidence>
<reference evidence="3" key="1">
    <citation type="submission" date="2022-07" db="EMBL/GenBank/DDBJ databases">
        <authorList>
            <person name="Macas J."/>
            <person name="Novak P."/>
            <person name="Neumann P."/>
        </authorList>
    </citation>
    <scope>NUCLEOTIDE SEQUENCE</scope>
</reference>
<feature type="non-terminal residue" evidence="3">
    <location>
        <position position="128"/>
    </location>
</feature>
<dbReference type="EMBL" id="CAMAPF010001094">
    <property type="protein sequence ID" value="CAH9146182.1"/>
    <property type="molecule type" value="Genomic_DNA"/>
</dbReference>
<comment type="caution">
    <text evidence="3">The sequence shown here is derived from an EMBL/GenBank/DDBJ whole genome shotgun (WGS) entry which is preliminary data.</text>
</comment>
<protein>
    <submittedName>
        <fullName evidence="3">Uncharacterized protein</fullName>
    </submittedName>
</protein>
<organism evidence="3 4">
    <name type="scientific">Cuscuta epithymum</name>
    <dbReference type="NCBI Taxonomy" id="186058"/>
    <lineage>
        <taxon>Eukaryota</taxon>
        <taxon>Viridiplantae</taxon>
        <taxon>Streptophyta</taxon>
        <taxon>Embryophyta</taxon>
        <taxon>Tracheophyta</taxon>
        <taxon>Spermatophyta</taxon>
        <taxon>Magnoliopsida</taxon>
        <taxon>eudicotyledons</taxon>
        <taxon>Gunneridae</taxon>
        <taxon>Pentapetalae</taxon>
        <taxon>asterids</taxon>
        <taxon>lamiids</taxon>
        <taxon>Solanales</taxon>
        <taxon>Convolvulaceae</taxon>
        <taxon>Cuscuteae</taxon>
        <taxon>Cuscuta</taxon>
        <taxon>Cuscuta subgen. Cuscuta</taxon>
    </lineage>
</organism>
<accession>A0AAV0GEN3</accession>
<evidence type="ECO:0000313" key="4">
    <source>
        <dbReference type="Proteomes" id="UP001152523"/>
    </source>
</evidence>
<sequence>MSENRSWMYERLARRGVLNEDFKEGVTQFIQTARLVTWDTTKFSVKKIKEGYESYLKEQGYSKIMRRIRKRRPATVNNFTWSVVKEFQRSKQFLIASKSGKKNREIGGDRCKQHGGSQSAVDLATQEV</sequence>
<feature type="compositionally biased region" description="Basic and acidic residues" evidence="1">
    <location>
        <begin position="102"/>
        <end position="112"/>
    </location>
</feature>
<evidence type="ECO:0000313" key="2">
    <source>
        <dbReference type="EMBL" id="CAH9126835.1"/>
    </source>
</evidence>
<dbReference type="Proteomes" id="UP001152523">
    <property type="component" value="Unassembled WGS sequence"/>
</dbReference>
<gene>
    <name evidence="2" type="ORF">CEPIT_LOCUS27846</name>
    <name evidence="3" type="ORF">CEPIT_LOCUS42788</name>
</gene>